<dbReference type="PROSITE" id="PS01066">
    <property type="entry name" value="UPP_SYNTHASE"/>
    <property type="match status" value="1"/>
</dbReference>
<proteinExistence type="inferred from homology"/>
<feature type="active site" description="Proton acceptor" evidence="2">
    <location>
        <position position="68"/>
    </location>
</feature>
<feature type="binding site" evidence="2">
    <location>
        <begin position="194"/>
        <end position="196"/>
    </location>
    <ligand>
        <name>substrate</name>
    </ligand>
</feature>
<comment type="cofactor">
    <cofactor evidence="2">
        <name>Mg(2+)</name>
        <dbReference type="ChEBI" id="CHEBI:18420"/>
    </cofactor>
    <text evidence="2">Binds 2 magnesium ions per subunit.</text>
</comment>
<dbReference type="InterPro" id="IPR018520">
    <property type="entry name" value="UPP_synth-like_CS"/>
</dbReference>
<keyword evidence="2" id="KW-0460">Magnesium</keyword>
<feature type="binding site" evidence="2">
    <location>
        <position position="207"/>
    </location>
    <ligand>
        <name>Mg(2+)</name>
        <dbReference type="ChEBI" id="CHEBI:18420"/>
    </ligand>
</feature>
<comment type="subunit">
    <text evidence="2">Homodimer.</text>
</comment>
<dbReference type="OMA" id="FDRRDLW"/>
<accession>A0A7V3ZHE6</accession>
<dbReference type="InterPro" id="IPR036424">
    <property type="entry name" value="UPP_synth-like_sf"/>
</dbReference>
<dbReference type="HAMAP" id="MF_01139">
    <property type="entry name" value="ISPT"/>
    <property type="match status" value="1"/>
</dbReference>
<gene>
    <name evidence="3" type="ORF">ENU78_01125</name>
</gene>
<name>A0A7V3ZHE6_DICTH</name>
<feature type="binding site" evidence="2">
    <location>
        <position position="188"/>
    </location>
    <ligand>
        <name>substrate</name>
    </ligand>
</feature>
<dbReference type="NCBIfam" id="NF011405">
    <property type="entry name" value="PRK14830.1"/>
    <property type="match status" value="1"/>
</dbReference>
<feature type="binding site" evidence="2">
    <location>
        <position position="33"/>
    </location>
    <ligand>
        <name>substrate</name>
    </ligand>
</feature>
<dbReference type="EC" id="2.5.1.-" evidence="2"/>
<comment type="caution">
    <text evidence="3">The sequence shown here is derived from an EMBL/GenBank/DDBJ whole genome shotgun (WGS) entry which is preliminary data.</text>
</comment>
<sequence length="244" mass="28821">MEEIEIPKEKLPKHIAFIMDGNGRWAKERNLPRLMGHREGALVVEKISEIAFNWGINYLTFFAFSTENWKRPREEVEGLMKLLDESIDKFKDKLIENKIKLKVIGNIEELPNYLQRRIKYVIEETKTGEDKVLTIALNYGGRWDILQAVKRIALQVRDNKLQIEDINESLFSSFLSTFDLPEPDLLIRTSGEYRISNFLLWQIAYTELWFTPKYWPDFNEEDLKKACLDFAQRKRRFGGLENNA</sequence>
<feature type="binding site" evidence="2">
    <location>
        <position position="69"/>
    </location>
    <ligand>
        <name>substrate</name>
    </ligand>
</feature>
<feature type="binding site" evidence="2">
    <location>
        <position position="37"/>
    </location>
    <ligand>
        <name>substrate</name>
    </ligand>
</feature>
<evidence type="ECO:0000256" key="2">
    <source>
        <dbReference type="HAMAP-Rule" id="MF_01139"/>
    </source>
</evidence>
<dbReference type="EMBL" id="DTDV01000005">
    <property type="protein sequence ID" value="HGK23047.1"/>
    <property type="molecule type" value="Genomic_DNA"/>
</dbReference>
<comment type="function">
    <text evidence="2">Catalyzes the condensation of isopentenyl diphosphate (IPP) with allylic pyrophosphates generating different type of terpenoids.</text>
</comment>
<evidence type="ECO:0000256" key="1">
    <source>
        <dbReference type="ARBA" id="ARBA00022679"/>
    </source>
</evidence>
<organism evidence="3">
    <name type="scientific">Dictyoglomus thermophilum</name>
    <dbReference type="NCBI Taxonomy" id="14"/>
    <lineage>
        <taxon>Bacteria</taxon>
        <taxon>Pseudomonadati</taxon>
        <taxon>Dictyoglomota</taxon>
        <taxon>Dictyoglomia</taxon>
        <taxon>Dictyoglomales</taxon>
        <taxon>Dictyoglomaceae</taxon>
        <taxon>Dictyoglomus</taxon>
    </lineage>
</organism>
<protein>
    <recommendedName>
        <fullName evidence="2">Isoprenyl transferase</fullName>
        <ecNumber evidence="2">2.5.1.-</ecNumber>
    </recommendedName>
</protein>
<feature type="binding site" evidence="2">
    <location>
        <begin position="65"/>
        <end position="67"/>
    </location>
    <ligand>
        <name>substrate</name>
    </ligand>
</feature>
<feature type="active site" evidence="2">
    <location>
        <position position="20"/>
    </location>
</feature>
<keyword evidence="2" id="KW-0479">Metal-binding</keyword>
<dbReference type="GO" id="GO:0045547">
    <property type="term" value="F:ditrans,polycis-polyprenyl diphosphate synthase [(2E,6E)-farnesyl diphosphate specific] activity"/>
    <property type="evidence" value="ECO:0007669"/>
    <property type="project" value="TreeGrafter"/>
</dbReference>
<dbReference type="SUPFAM" id="SSF64005">
    <property type="entry name" value="Undecaprenyl diphosphate synthase"/>
    <property type="match status" value="1"/>
</dbReference>
<comment type="similarity">
    <text evidence="2">Belongs to the UPP synthase family.</text>
</comment>
<dbReference type="CDD" id="cd00475">
    <property type="entry name" value="Cis_IPPS"/>
    <property type="match status" value="1"/>
</dbReference>
<feature type="binding site" evidence="2">
    <location>
        <begin position="21"/>
        <end position="24"/>
    </location>
    <ligand>
        <name>substrate</name>
    </ligand>
</feature>
<dbReference type="PANTHER" id="PTHR10291">
    <property type="entry name" value="DEHYDRODOLICHYL DIPHOSPHATE SYNTHASE FAMILY MEMBER"/>
    <property type="match status" value="1"/>
</dbReference>
<dbReference type="NCBIfam" id="TIGR00055">
    <property type="entry name" value="uppS"/>
    <property type="match status" value="1"/>
</dbReference>
<dbReference type="PANTHER" id="PTHR10291:SF0">
    <property type="entry name" value="DEHYDRODOLICHYL DIPHOSPHATE SYNTHASE 2"/>
    <property type="match status" value="1"/>
</dbReference>
<dbReference type="GO" id="GO:0016094">
    <property type="term" value="P:polyprenol biosynthetic process"/>
    <property type="evidence" value="ECO:0007669"/>
    <property type="project" value="TreeGrafter"/>
</dbReference>
<keyword evidence="1 2" id="KW-0808">Transferase</keyword>
<dbReference type="Pfam" id="PF01255">
    <property type="entry name" value="Prenyltransf"/>
    <property type="match status" value="1"/>
</dbReference>
<dbReference type="AlphaFoldDB" id="A0A7V3ZHE6"/>
<dbReference type="InterPro" id="IPR001441">
    <property type="entry name" value="UPP_synth-like"/>
</dbReference>
<feature type="binding site" evidence="2">
    <location>
        <position position="25"/>
    </location>
    <ligand>
        <name>substrate</name>
    </ligand>
</feature>
<evidence type="ECO:0000313" key="3">
    <source>
        <dbReference type="EMBL" id="HGK23047.1"/>
    </source>
</evidence>
<dbReference type="Gene3D" id="3.40.1180.10">
    <property type="entry name" value="Decaprenyl diphosphate synthase-like"/>
    <property type="match status" value="1"/>
</dbReference>
<feature type="binding site" evidence="2">
    <location>
        <position position="20"/>
    </location>
    <ligand>
        <name>Mg(2+)</name>
        <dbReference type="ChEBI" id="CHEBI:18420"/>
    </ligand>
</feature>
<feature type="binding site" evidence="2">
    <location>
        <position position="71"/>
    </location>
    <ligand>
        <name>substrate</name>
    </ligand>
</feature>
<reference evidence="3" key="1">
    <citation type="journal article" date="2020" name="mSystems">
        <title>Genome- and Community-Level Interaction Insights into Carbon Utilization and Element Cycling Functions of Hydrothermarchaeota in Hydrothermal Sediment.</title>
        <authorList>
            <person name="Zhou Z."/>
            <person name="Liu Y."/>
            <person name="Xu W."/>
            <person name="Pan J."/>
            <person name="Luo Z.H."/>
            <person name="Li M."/>
        </authorList>
    </citation>
    <scope>NUCLEOTIDE SEQUENCE [LARGE SCALE GENOMIC DNA]</scope>
    <source>
        <strain evidence="3">SpSt-70</strain>
    </source>
</reference>
<dbReference type="GO" id="GO:0000287">
    <property type="term" value="F:magnesium ion binding"/>
    <property type="evidence" value="ECO:0007669"/>
    <property type="project" value="UniProtKB-UniRule"/>
</dbReference>
<dbReference type="FunFam" id="3.40.1180.10:FF:000001">
    <property type="entry name" value="(2E,6E)-farnesyl-diphosphate-specific ditrans,polycis-undecaprenyl-diphosphate synthase"/>
    <property type="match status" value="1"/>
</dbReference>